<feature type="domain" description="Membrane protein NfeD2 N-terminal transmembrane" evidence="2">
    <location>
        <begin position="1"/>
        <end position="103"/>
    </location>
</feature>
<evidence type="ECO:0000313" key="3">
    <source>
        <dbReference type="EMBL" id="SDP71344.1"/>
    </source>
</evidence>
<dbReference type="Proteomes" id="UP000199159">
    <property type="component" value="Unassembled WGS sequence"/>
</dbReference>
<sequence length="179" mass="19688">MEILGYSLQTIYLTGLVIGGVLTFLYILFGDLLDGMFELVPDGILNPTLVLSFVTFTSASGYLFEKISTISSLIIFLISIVLSLILVTMLHVFVLVPLSSAEESLVYRDDDLKGRIGKVIISIPEEGFGEVILEGMGGNIAMSARSFEEKPIPYETKVLVIDVKDSVLYVLPHEEMDFA</sequence>
<proteinExistence type="predicted"/>
<dbReference type="Gene3D" id="2.40.50.140">
    <property type="entry name" value="Nucleic acid-binding proteins"/>
    <property type="match status" value="1"/>
</dbReference>
<feature type="transmembrane region" description="Helical" evidence="1">
    <location>
        <begin position="44"/>
        <end position="64"/>
    </location>
</feature>
<evidence type="ECO:0000259" key="2">
    <source>
        <dbReference type="Pfam" id="PF25842"/>
    </source>
</evidence>
<dbReference type="OrthoDB" id="1683445at2"/>
<dbReference type="Pfam" id="PF25842">
    <property type="entry name" value="NfeD_TM"/>
    <property type="match status" value="1"/>
</dbReference>
<keyword evidence="1" id="KW-1133">Transmembrane helix</keyword>
<dbReference type="RefSeq" id="WP_090854732.1">
    <property type="nucleotide sequence ID" value="NZ_FNJU01000005.1"/>
</dbReference>
<organism evidence="3 4">
    <name type="scientific">Litchfieldia salsa</name>
    <dbReference type="NCBI Taxonomy" id="930152"/>
    <lineage>
        <taxon>Bacteria</taxon>
        <taxon>Bacillati</taxon>
        <taxon>Bacillota</taxon>
        <taxon>Bacilli</taxon>
        <taxon>Bacillales</taxon>
        <taxon>Bacillaceae</taxon>
        <taxon>Litchfieldia</taxon>
    </lineage>
</organism>
<reference evidence="4" key="1">
    <citation type="submission" date="2016-10" db="EMBL/GenBank/DDBJ databases">
        <authorList>
            <person name="Varghese N."/>
            <person name="Submissions S."/>
        </authorList>
    </citation>
    <scope>NUCLEOTIDE SEQUENCE [LARGE SCALE GENOMIC DNA]</scope>
    <source>
        <strain evidence="4">IBRC-M10078</strain>
    </source>
</reference>
<keyword evidence="4" id="KW-1185">Reference proteome</keyword>
<feature type="transmembrane region" description="Helical" evidence="1">
    <location>
        <begin position="73"/>
        <end position="96"/>
    </location>
</feature>
<accession>A0A1H0UYX0</accession>
<dbReference type="EMBL" id="FNJU01000005">
    <property type="protein sequence ID" value="SDP71344.1"/>
    <property type="molecule type" value="Genomic_DNA"/>
</dbReference>
<protein>
    <recommendedName>
        <fullName evidence="2">Membrane protein NfeD2 N-terminal transmembrane domain-containing protein</fullName>
    </recommendedName>
</protein>
<dbReference type="STRING" id="930152.SAMN05216565_105259"/>
<gene>
    <name evidence="3" type="ORF">SAMN05216565_105259</name>
</gene>
<keyword evidence="1" id="KW-0812">Transmembrane</keyword>
<feature type="transmembrane region" description="Helical" evidence="1">
    <location>
        <begin position="12"/>
        <end position="29"/>
    </location>
</feature>
<evidence type="ECO:0000256" key="1">
    <source>
        <dbReference type="SAM" id="Phobius"/>
    </source>
</evidence>
<name>A0A1H0UYX0_9BACI</name>
<evidence type="ECO:0000313" key="4">
    <source>
        <dbReference type="Proteomes" id="UP000199159"/>
    </source>
</evidence>
<keyword evidence="1" id="KW-0472">Membrane</keyword>
<dbReference type="AlphaFoldDB" id="A0A1H0UYX0"/>
<dbReference type="InterPro" id="IPR058653">
    <property type="entry name" value="NfeD2_TM"/>
</dbReference>
<dbReference type="InterPro" id="IPR012340">
    <property type="entry name" value="NA-bd_OB-fold"/>
</dbReference>